<name>A0A5C3Q8Y9_9AGAR</name>
<dbReference type="Proteomes" id="UP000305067">
    <property type="component" value="Unassembled WGS sequence"/>
</dbReference>
<accession>A0A5C3Q8Y9</accession>
<dbReference type="AlphaFoldDB" id="A0A5C3Q8Y9"/>
<proteinExistence type="predicted"/>
<evidence type="ECO:0000256" key="1">
    <source>
        <dbReference type="SAM" id="MobiDB-lite"/>
    </source>
</evidence>
<evidence type="ECO:0000313" key="3">
    <source>
        <dbReference type="Proteomes" id="UP000305067"/>
    </source>
</evidence>
<reference evidence="2 3" key="1">
    <citation type="journal article" date="2019" name="Nat. Ecol. Evol.">
        <title>Megaphylogeny resolves global patterns of mushroom evolution.</title>
        <authorList>
            <person name="Varga T."/>
            <person name="Krizsan K."/>
            <person name="Foldi C."/>
            <person name="Dima B."/>
            <person name="Sanchez-Garcia M."/>
            <person name="Sanchez-Ramirez S."/>
            <person name="Szollosi G.J."/>
            <person name="Szarkandi J.G."/>
            <person name="Papp V."/>
            <person name="Albert L."/>
            <person name="Andreopoulos W."/>
            <person name="Angelini C."/>
            <person name="Antonin V."/>
            <person name="Barry K.W."/>
            <person name="Bougher N.L."/>
            <person name="Buchanan P."/>
            <person name="Buyck B."/>
            <person name="Bense V."/>
            <person name="Catcheside P."/>
            <person name="Chovatia M."/>
            <person name="Cooper J."/>
            <person name="Damon W."/>
            <person name="Desjardin D."/>
            <person name="Finy P."/>
            <person name="Geml J."/>
            <person name="Haridas S."/>
            <person name="Hughes K."/>
            <person name="Justo A."/>
            <person name="Karasinski D."/>
            <person name="Kautmanova I."/>
            <person name="Kiss B."/>
            <person name="Kocsube S."/>
            <person name="Kotiranta H."/>
            <person name="LaButti K.M."/>
            <person name="Lechner B.E."/>
            <person name="Liimatainen K."/>
            <person name="Lipzen A."/>
            <person name="Lukacs Z."/>
            <person name="Mihaltcheva S."/>
            <person name="Morgado L.N."/>
            <person name="Niskanen T."/>
            <person name="Noordeloos M.E."/>
            <person name="Ohm R.A."/>
            <person name="Ortiz-Santana B."/>
            <person name="Ovrebo C."/>
            <person name="Racz N."/>
            <person name="Riley R."/>
            <person name="Savchenko A."/>
            <person name="Shiryaev A."/>
            <person name="Soop K."/>
            <person name="Spirin V."/>
            <person name="Szebenyi C."/>
            <person name="Tomsovsky M."/>
            <person name="Tulloss R.E."/>
            <person name="Uehling J."/>
            <person name="Grigoriev I.V."/>
            <person name="Vagvolgyi C."/>
            <person name="Papp T."/>
            <person name="Martin F.M."/>
            <person name="Miettinen O."/>
            <person name="Hibbett D.S."/>
            <person name="Nagy L.G."/>
        </authorList>
    </citation>
    <scope>NUCLEOTIDE SEQUENCE [LARGE SCALE GENOMIC DNA]</scope>
    <source>
        <strain evidence="2 3">CBS 309.79</strain>
    </source>
</reference>
<feature type="compositionally biased region" description="Basic residues" evidence="1">
    <location>
        <begin position="84"/>
        <end position="94"/>
    </location>
</feature>
<sequence>MHRRRGGSLGRLVRRLLRRPPALRLLFSTPPLPPLPLTPSTLRHSPTPKPKPMPRKSKNWKISPLRPVHRRARSPSLSPFRPPTLHRHRRSSLLRSPRRGVCMIRRGRGGLAGGGFRGRGRSLRLSSFPSQLVHTKARRTIGRSRAGFFLRTILHTLRTVIGS</sequence>
<feature type="region of interest" description="Disordered" evidence="1">
    <location>
        <begin position="28"/>
        <end position="94"/>
    </location>
</feature>
<evidence type="ECO:0000313" key="2">
    <source>
        <dbReference type="EMBL" id="TFK98036.1"/>
    </source>
</evidence>
<dbReference type="EMBL" id="ML178842">
    <property type="protein sequence ID" value="TFK98036.1"/>
    <property type="molecule type" value="Genomic_DNA"/>
</dbReference>
<protein>
    <submittedName>
        <fullName evidence="2">Uncharacterized protein</fullName>
    </submittedName>
</protein>
<gene>
    <name evidence="2" type="ORF">BDV98DRAFT_573374</name>
</gene>
<organism evidence="2 3">
    <name type="scientific">Pterulicium gracile</name>
    <dbReference type="NCBI Taxonomy" id="1884261"/>
    <lineage>
        <taxon>Eukaryota</taxon>
        <taxon>Fungi</taxon>
        <taxon>Dikarya</taxon>
        <taxon>Basidiomycota</taxon>
        <taxon>Agaricomycotina</taxon>
        <taxon>Agaricomycetes</taxon>
        <taxon>Agaricomycetidae</taxon>
        <taxon>Agaricales</taxon>
        <taxon>Pleurotineae</taxon>
        <taxon>Pterulaceae</taxon>
        <taxon>Pterulicium</taxon>
    </lineage>
</organism>
<keyword evidence="3" id="KW-1185">Reference proteome</keyword>